<reference evidence="2" key="1">
    <citation type="submission" date="2021-02" db="EMBL/GenBank/DDBJ databases">
        <authorList>
            <person name="Dougan E. K."/>
            <person name="Rhodes N."/>
            <person name="Thang M."/>
            <person name="Chan C."/>
        </authorList>
    </citation>
    <scope>NUCLEOTIDE SEQUENCE</scope>
</reference>
<keyword evidence="3" id="KW-1185">Reference proteome</keyword>
<proteinExistence type="predicted"/>
<protein>
    <submittedName>
        <fullName evidence="2">GNT1 protein</fullName>
    </submittedName>
</protein>
<dbReference type="SUPFAM" id="SSF53448">
    <property type="entry name" value="Nucleotide-diphospho-sugar transferases"/>
    <property type="match status" value="1"/>
</dbReference>
<dbReference type="AlphaFoldDB" id="A0A812IV46"/>
<keyword evidence="1" id="KW-0732">Signal</keyword>
<feature type="chain" id="PRO_5032544165" evidence="1">
    <location>
        <begin position="20"/>
        <end position="171"/>
    </location>
</feature>
<name>A0A812IV46_SYMPI</name>
<dbReference type="OrthoDB" id="411556at2759"/>
<dbReference type="EMBL" id="CAJNIZ010000570">
    <property type="protein sequence ID" value="CAE7169707.1"/>
    <property type="molecule type" value="Genomic_DNA"/>
</dbReference>
<gene>
    <name evidence="2" type="primary">GNT1</name>
    <name evidence="2" type="ORF">SPIL2461_LOCUS675</name>
</gene>
<organism evidence="2 3">
    <name type="scientific">Symbiodinium pilosum</name>
    <name type="common">Dinoflagellate</name>
    <dbReference type="NCBI Taxonomy" id="2952"/>
    <lineage>
        <taxon>Eukaryota</taxon>
        <taxon>Sar</taxon>
        <taxon>Alveolata</taxon>
        <taxon>Dinophyceae</taxon>
        <taxon>Suessiales</taxon>
        <taxon>Symbiodiniaceae</taxon>
        <taxon>Symbiodinium</taxon>
    </lineage>
</organism>
<feature type="signal peptide" evidence="1">
    <location>
        <begin position="1"/>
        <end position="19"/>
    </location>
</feature>
<sequence>MRFRCAITVLSLLIAVLESRRNPSDQQEPVAVLQLQRSQNTNFRSTNTFAYVWYLANRDEDIACGILVAAAAVSAHGLRNSTDLVVIHNAGVPRPERFRKAGIKLVEVPSAVSKGEVTWRESFMKLRASQLFQYDRVIYFDVDTLPLGSLDNLFNIANFPIEIAAPRAYWL</sequence>
<dbReference type="InterPro" id="IPR050587">
    <property type="entry name" value="GNT1/Glycosyltrans_8"/>
</dbReference>
<dbReference type="PANTHER" id="PTHR11183">
    <property type="entry name" value="GLYCOGENIN SUBFAMILY MEMBER"/>
    <property type="match status" value="1"/>
</dbReference>
<comment type="caution">
    <text evidence="2">The sequence shown here is derived from an EMBL/GenBank/DDBJ whole genome shotgun (WGS) entry which is preliminary data.</text>
</comment>
<accession>A0A812IV46</accession>
<dbReference type="Proteomes" id="UP000649617">
    <property type="component" value="Unassembled WGS sequence"/>
</dbReference>
<dbReference type="Gene3D" id="3.90.550.10">
    <property type="entry name" value="Spore Coat Polysaccharide Biosynthesis Protein SpsA, Chain A"/>
    <property type="match status" value="1"/>
</dbReference>
<feature type="non-terminal residue" evidence="2">
    <location>
        <position position="1"/>
    </location>
</feature>
<evidence type="ECO:0000256" key="1">
    <source>
        <dbReference type="SAM" id="SignalP"/>
    </source>
</evidence>
<evidence type="ECO:0000313" key="2">
    <source>
        <dbReference type="EMBL" id="CAE7169707.1"/>
    </source>
</evidence>
<dbReference type="InterPro" id="IPR029044">
    <property type="entry name" value="Nucleotide-diphossugar_trans"/>
</dbReference>
<evidence type="ECO:0000313" key="3">
    <source>
        <dbReference type="Proteomes" id="UP000649617"/>
    </source>
</evidence>